<name>A0A6G0X0L6_9STRA</name>
<evidence type="ECO:0000313" key="2">
    <source>
        <dbReference type="Proteomes" id="UP000481153"/>
    </source>
</evidence>
<evidence type="ECO:0000313" key="1">
    <source>
        <dbReference type="EMBL" id="KAF0733429.1"/>
    </source>
</evidence>
<dbReference type="EMBL" id="VJMJ01000122">
    <property type="protein sequence ID" value="KAF0733429.1"/>
    <property type="molecule type" value="Genomic_DNA"/>
</dbReference>
<comment type="caution">
    <text evidence="1">The sequence shown here is derived from an EMBL/GenBank/DDBJ whole genome shotgun (WGS) entry which is preliminary data.</text>
</comment>
<keyword evidence="2" id="KW-1185">Reference proteome</keyword>
<proteinExistence type="predicted"/>
<accession>A0A6G0X0L6</accession>
<protein>
    <submittedName>
        <fullName evidence="1">Uncharacterized protein</fullName>
    </submittedName>
</protein>
<dbReference type="Proteomes" id="UP000481153">
    <property type="component" value="Unassembled WGS sequence"/>
</dbReference>
<dbReference type="AlphaFoldDB" id="A0A6G0X0L6"/>
<sequence length="211" mass="24391">MDKSCTHEVFRAQVWMDTMAKTTKQSQELYLDEEKPIGYDDIVAKTTELQPLNLDEEVDLLEKELRDLTAACHTEYATYEALAAEEAEIIAHVAYFERVRVSPKLKLERERALEALAPFATQGKRLILETTRLANENQRLKFEIIRLDKMRRAFYQHASDRLSFDPLLYELDIDRMVAALAPQWQPNSMHLQDAVTNAVKDVMSNAKQDDT</sequence>
<organism evidence="1 2">
    <name type="scientific">Aphanomyces euteiches</name>
    <dbReference type="NCBI Taxonomy" id="100861"/>
    <lineage>
        <taxon>Eukaryota</taxon>
        <taxon>Sar</taxon>
        <taxon>Stramenopiles</taxon>
        <taxon>Oomycota</taxon>
        <taxon>Saprolegniomycetes</taxon>
        <taxon>Saprolegniales</taxon>
        <taxon>Verrucalvaceae</taxon>
        <taxon>Aphanomyces</taxon>
    </lineage>
</organism>
<dbReference type="VEuPathDB" id="FungiDB:AeMF1_001781"/>
<gene>
    <name evidence="1" type="ORF">Ae201684_009675</name>
</gene>
<reference evidence="1 2" key="1">
    <citation type="submission" date="2019-07" db="EMBL/GenBank/DDBJ databases">
        <title>Genomics analysis of Aphanomyces spp. identifies a new class of oomycete effector associated with host adaptation.</title>
        <authorList>
            <person name="Gaulin E."/>
        </authorList>
    </citation>
    <scope>NUCLEOTIDE SEQUENCE [LARGE SCALE GENOMIC DNA]</scope>
    <source>
        <strain evidence="1 2">ATCC 201684</strain>
    </source>
</reference>